<evidence type="ECO:0000256" key="4">
    <source>
        <dbReference type="ARBA" id="ARBA00022475"/>
    </source>
</evidence>
<keyword evidence="3" id="KW-0050">Antiport</keyword>
<dbReference type="PANTHER" id="PTHR32507:SF0">
    <property type="entry name" value="NA(+)_H(+) ANTIPORTER 2-RELATED"/>
    <property type="match status" value="1"/>
</dbReference>
<proteinExistence type="predicted"/>
<dbReference type="KEGG" id="fuv:JR347_03985"/>
<evidence type="ECO:0000256" key="2">
    <source>
        <dbReference type="ARBA" id="ARBA00022448"/>
    </source>
</evidence>
<accession>A0A974WGR9</accession>
<keyword evidence="4" id="KW-1003">Cell membrane</keyword>
<evidence type="ECO:0000313" key="12">
    <source>
        <dbReference type="Proteomes" id="UP000662783"/>
    </source>
</evidence>
<dbReference type="Gene3D" id="1.20.1530.20">
    <property type="match status" value="1"/>
</dbReference>
<feature type="transmembrane region" description="Helical" evidence="9">
    <location>
        <begin position="35"/>
        <end position="53"/>
    </location>
</feature>
<dbReference type="InterPro" id="IPR006153">
    <property type="entry name" value="Cation/H_exchanger_TM"/>
</dbReference>
<keyword evidence="5 9" id="KW-0812">Transmembrane</keyword>
<evidence type="ECO:0000259" key="10">
    <source>
        <dbReference type="Pfam" id="PF00999"/>
    </source>
</evidence>
<dbReference type="Proteomes" id="UP000662783">
    <property type="component" value="Chromosome"/>
</dbReference>
<gene>
    <name evidence="11" type="ORF">JR347_03985</name>
</gene>
<dbReference type="PANTHER" id="PTHR32507">
    <property type="entry name" value="NA(+)/H(+) ANTIPORTER 1"/>
    <property type="match status" value="1"/>
</dbReference>
<feature type="transmembrane region" description="Helical" evidence="9">
    <location>
        <begin position="280"/>
        <end position="301"/>
    </location>
</feature>
<feature type="transmembrane region" description="Helical" evidence="9">
    <location>
        <begin position="124"/>
        <end position="145"/>
    </location>
</feature>
<dbReference type="Pfam" id="PF00999">
    <property type="entry name" value="Na_H_Exchanger"/>
    <property type="match status" value="1"/>
</dbReference>
<evidence type="ECO:0000256" key="1">
    <source>
        <dbReference type="ARBA" id="ARBA00004651"/>
    </source>
</evidence>
<keyword evidence="7" id="KW-0406">Ion transport</keyword>
<evidence type="ECO:0000313" key="11">
    <source>
        <dbReference type="EMBL" id="QSE98249.1"/>
    </source>
</evidence>
<dbReference type="GO" id="GO:1902600">
    <property type="term" value="P:proton transmembrane transport"/>
    <property type="evidence" value="ECO:0007669"/>
    <property type="project" value="InterPro"/>
</dbReference>
<feature type="transmembrane region" description="Helical" evidence="9">
    <location>
        <begin position="59"/>
        <end position="81"/>
    </location>
</feature>
<dbReference type="InterPro" id="IPR038770">
    <property type="entry name" value="Na+/solute_symporter_sf"/>
</dbReference>
<reference evidence="11" key="1">
    <citation type="submission" date="2021-02" db="EMBL/GenBank/DDBJ databases">
        <title>Fulvivirga sp. S481 isolated from sea water.</title>
        <authorList>
            <person name="Bae S.S."/>
            <person name="Baek K."/>
        </authorList>
    </citation>
    <scope>NUCLEOTIDE SEQUENCE</scope>
    <source>
        <strain evidence="11">S481</strain>
    </source>
</reference>
<feature type="transmembrane region" description="Helical" evidence="9">
    <location>
        <begin position="313"/>
        <end position="332"/>
    </location>
</feature>
<dbReference type="GO" id="GO:0015297">
    <property type="term" value="F:antiporter activity"/>
    <property type="evidence" value="ECO:0007669"/>
    <property type="project" value="UniProtKB-KW"/>
</dbReference>
<dbReference type="AlphaFoldDB" id="A0A974WGR9"/>
<feature type="transmembrane region" description="Helical" evidence="9">
    <location>
        <begin position="93"/>
        <end position="118"/>
    </location>
</feature>
<dbReference type="EMBL" id="CP070608">
    <property type="protein sequence ID" value="QSE98249.1"/>
    <property type="molecule type" value="Genomic_DNA"/>
</dbReference>
<evidence type="ECO:0000256" key="6">
    <source>
        <dbReference type="ARBA" id="ARBA00022989"/>
    </source>
</evidence>
<feature type="transmembrane region" description="Helical" evidence="9">
    <location>
        <begin position="190"/>
        <end position="212"/>
    </location>
</feature>
<feature type="transmembrane region" description="Helical" evidence="9">
    <location>
        <begin position="219"/>
        <end position="235"/>
    </location>
</feature>
<name>A0A974WGR9_9BACT</name>
<comment type="subcellular location">
    <subcellularLocation>
        <location evidence="1">Cell membrane</location>
        <topology evidence="1">Multi-pass membrane protein</topology>
    </subcellularLocation>
</comment>
<evidence type="ECO:0000256" key="5">
    <source>
        <dbReference type="ARBA" id="ARBA00022692"/>
    </source>
</evidence>
<protein>
    <submittedName>
        <fullName evidence="11">Cation:proton antiporter</fullName>
    </submittedName>
</protein>
<feature type="transmembrane region" description="Helical" evidence="9">
    <location>
        <begin position="157"/>
        <end position="178"/>
    </location>
</feature>
<feature type="transmembrane region" description="Helical" evidence="9">
    <location>
        <begin position="6"/>
        <end position="23"/>
    </location>
</feature>
<keyword evidence="12" id="KW-1185">Reference proteome</keyword>
<feature type="transmembrane region" description="Helical" evidence="9">
    <location>
        <begin position="344"/>
        <end position="366"/>
    </location>
</feature>
<keyword evidence="8 9" id="KW-0472">Membrane</keyword>
<dbReference type="GO" id="GO:0005886">
    <property type="term" value="C:plasma membrane"/>
    <property type="evidence" value="ECO:0007669"/>
    <property type="project" value="UniProtKB-SubCell"/>
</dbReference>
<feature type="transmembrane region" description="Helical" evidence="9">
    <location>
        <begin position="372"/>
        <end position="391"/>
    </location>
</feature>
<keyword evidence="2" id="KW-0813">Transport</keyword>
<evidence type="ECO:0000256" key="8">
    <source>
        <dbReference type="ARBA" id="ARBA00023136"/>
    </source>
</evidence>
<evidence type="ECO:0000256" key="7">
    <source>
        <dbReference type="ARBA" id="ARBA00023065"/>
    </source>
</evidence>
<evidence type="ECO:0000256" key="9">
    <source>
        <dbReference type="SAM" id="Phobius"/>
    </source>
</evidence>
<evidence type="ECO:0000256" key="3">
    <source>
        <dbReference type="ARBA" id="ARBA00022449"/>
    </source>
</evidence>
<feature type="domain" description="Cation/H+ exchanger transmembrane" evidence="10">
    <location>
        <begin position="17"/>
        <end position="382"/>
    </location>
</feature>
<sequence>MELINPYTIVIILSLIIIISYLFNLLSTKSGIPSVLLLIGLGIILNALGKYVGIPKTTYLFDILEILGIVGLIMIVLEAALDLELNRSKWPVIWKSLLVAFLSLVGSSLVVAGVLNYFLVDDYILALVYAIPVSVISSAIVIPSVGEMTPEKREFMIYESTFSDILGIMYFYFLVGNIDNSSAQAVVWDISLNIFITVLISVVSSYALVLVFQRLKTQVKLFLLIAVLLLLYSVGKLFHLSSLLIILIFGLVLNNYKLFFRGKLASFLDVKSVHSILSNFHLVTIETAFVVRTLFFVLFGISIDLNALKDLNALGISLVIVILMLGIRAIFLKLIIRKDLKPQLLMAPRGLITILLYFSIPAAFQVEGFNSSIYLYTILITSGLMAIALIAEGKHLAPVDAMQMAYWREMDKEIENIPEQDKHREPEENEESK</sequence>
<dbReference type="RefSeq" id="WP_205722764.1">
    <property type="nucleotide sequence ID" value="NZ_CP070608.1"/>
</dbReference>
<organism evidence="11 12">
    <name type="scientific">Fulvivirga lutea</name>
    <dbReference type="NCBI Taxonomy" id="2810512"/>
    <lineage>
        <taxon>Bacteria</taxon>
        <taxon>Pseudomonadati</taxon>
        <taxon>Bacteroidota</taxon>
        <taxon>Cytophagia</taxon>
        <taxon>Cytophagales</taxon>
        <taxon>Fulvivirgaceae</taxon>
        <taxon>Fulvivirga</taxon>
    </lineage>
</organism>
<keyword evidence="6 9" id="KW-1133">Transmembrane helix</keyword>